<dbReference type="AlphaFoldDB" id="A0A8J5KMX0"/>
<accession>A0A8J5KMX0</accession>
<organism evidence="2 3">
    <name type="scientific">Zingiber officinale</name>
    <name type="common">Ginger</name>
    <name type="synonym">Amomum zingiber</name>
    <dbReference type="NCBI Taxonomy" id="94328"/>
    <lineage>
        <taxon>Eukaryota</taxon>
        <taxon>Viridiplantae</taxon>
        <taxon>Streptophyta</taxon>
        <taxon>Embryophyta</taxon>
        <taxon>Tracheophyta</taxon>
        <taxon>Spermatophyta</taxon>
        <taxon>Magnoliopsida</taxon>
        <taxon>Liliopsida</taxon>
        <taxon>Zingiberales</taxon>
        <taxon>Zingiberaceae</taxon>
        <taxon>Zingiber</taxon>
    </lineage>
</organism>
<dbReference type="PANTHER" id="PTHR33356">
    <property type="entry name" value="TIP41-LIKE PROTEIN"/>
    <property type="match status" value="1"/>
</dbReference>
<keyword evidence="3" id="KW-1185">Reference proteome</keyword>
<feature type="region of interest" description="Disordered" evidence="1">
    <location>
        <begin position="214"/>
        <end position="236"/>
    </location>
</feature>
<dbReference type="EMBL" id="JACMSC010000014">
    <property type="protein sequence ID" value="KAG6490096.1"/>
    <property type="molecule type" value="Genomic_DNA"/>
</dbReference>
<evidence type="ECO:0000256" key="1">
    <source>
        <dbReference type="SAM" id="MobiDB-lite"/>
    </source>
</evidence>
<feature type="region of interest" description="Disordered" evidence="1">
    <location>
        <begin position="113"/>
        <end position="132"/>
    </location>
</feature>
<protein>
    <submittedName>
        <fullName evidence="2">Uncharacterized protein</fullName>
    </submittedName>
</protein>
<feature type="compositionally biased region" description="Polar residues" evidence="1">
    <location>
        <begin position="222"/>
        <end position="234"/>
    </location>
</feature>
<evidence type="ECO:0000313" key="2">
    <source>
        <dbReference type="EMBL" id="KAG6490096.1"/>
    </source>
</evidence>
<proteinExistence type="predicted"/>
<dbReference type="PANTHER" id="PTHR33356:SF5">
    <property type="entry name" value="TIP41-LIKE PROTEIN"/>
    <property type="match status" value="1"/>
</dbReference>
<dbReference type="Proteomes" id="UP000734854">
    <property type="component" value="Unassembled WGS sequence"/>
</dbReference>
<comment type="caution">
    <text evidence="2">The sequence shown here is derived from an EMBL/GenBank/DDBJ whole genome shotgun (WGS) entry which is preliminary data.</text>
</comment>
<name>A0A8J5KMX0_ZINOF</name>
<sequence>MVPSHLVAIPLERGRPKKPPKFGVMESAQSTTALLSCSGSASGMAEDLQLPSDLLDDGFFHDFFVERGVSVPAGSKGDKGGDLAGLVRRKGMARPFLHDDGEAWNLHAEPAGWGAEHRRRSKQERGLLNRPPGHPLGPLLALHQLQAARILHLKQQQLLQQQLHGAWEETQSQAKRGLPFSRRTSFPLHHQPHPESGTRALFLCHSGARKESAGTGVFLPRTTGNKPEQQNQSDPFMRRANPVRSQRHGQPAATATCLPEEWTY</sequence>
<evidence type="ECO:0000313" key="3">
    <source>
        <dbReference type="Proteomes" id="UP000734854"/>
    </source>
</evidence>
<reference evidence="2 3" key="1">
    <citation type="submission" date="2020-08" db="EMBL/GenBank/DDBJ databases">
        <title>Plant Genome Project.</title>
        <authorList>
            <person name="Zhang R.-G."/>
        </authorList>
    </citation>
    <scope>NUCLEOTIDE SEQUENCE [LARGE SCALE GENOMIC DNA]</scope>
    <source>
        <tissue evidence="2">Rhizome</tissue>
    </source>
</reference>
<gene>
    <name evidence="2" type="ORF">ZIOFF_051378</name>
</gene>